<dbReference type="Pfam" id="PF02811">
    <property type="entry name" value="PHP"/>
    <property type="match status" value="1"/>
</dbReference>
<dbReference type="SUPFAM" id="SSF89550">
    <property type="entry name" value="PHP domain-like"/>
    <property type="match status" value="1"/>
</dbReference>
<feature type="domain" description="Polymerase/histidinol phosphatase N-terminal" evidence="1">
    <location>
        <begin position="8"/>
        <end position="81"/>
    </location>
</feature>
<gene>
    <name evidence="2" type="ORF">MOST_02610</name>
</gene>
<dbReference type="AlphaFoldDB" id="A0A9X7J609"/>
<dbReference type="GO" id="GO:0004534">
    <property type="term" value="F:5'-3' RNA exonuclease activity"/>
    <property type="evidence" value="ECO:0007669"/>
    <property type="project" value="TreeGrafter"/>
</dbReference>
<protein>
    <recommendedName>
        <fullName evidence="1">Polymerase/histidinol phosphatase N-terminal domain-containing protein</fullName>
    </recommendedName>
</protein>
<evidence type="ECO:0000313" key="3">
    <source>
        <dbReference type="Proteomes" id="UP000239430"/>
    </source>
</evidence>
<keyword evidence="3" id="KW-1185">Reference proteome</keyword>
<dbReference type="Gene3D" id="1.10.150.650">
    <property type="match status" value="1"/>
</dbReference>
<dbReference type="CDD" id="cd07438">
    <property type="entry name" value="PHP_HisPPase_AMP"/>
    <property type="match status" value="1"/>
</dbReference>
<name>A0A9X7J609_9FIRM</name>
<sequence length="319" mass="36154">MDIQRYACDLHCHTTRSDGNDSPIELIEHAAEVGVQVVAITDHDIPPPLWEEIDGREVDLRVFAGRRGVQVVLGYEFSCDTYVDDVHILGYNLDWNHPQLIEEVARARSSKTEAYRRLCEVLTSKGLAVDFEKDVLEYVDENNEKKYRNPDEVERKHIFEAMARKGYAPSWQKAKLLVRDDPELNIKRRKIDPLAAIDLIKACGGTAVLAHPLLIDEVIHYPDGRSLTRAEYIARLILRGLDGMEACYPYSKTSYKGSWSDAQAEAYIRQEYKGKVKFFTGGSDYHADGRKGIANPRHLGEAGISLEQFVAISEYLVGR</sequence>
<dbReference type="PANTHER" id="PTHR42924:SF3">
    <property type="entry name" value="POLYMERASE_HISTIDINOL PHOSPHATASE N-TERMINAL DOMAIN-CONTAINING PROTEIN"/>
    <property type="match status" value="1"/>
</dbReference>
<dbReference type="EMBL" id="PVXL01000008">
    <property type="protein sequence ID" value="PRR77511.1"/>
    <property type="molecule type" value="Genomic_DNA"/>
</dbReference>
<dbReference type="GO" id="GO:0035312">
    <property type="term" value="F:5'-3' DNA exonuclease activity"/>
    <property type="evidence" value="ECO:0007669"/>
    <property type="project" value="TreeGrafter"/>
</dbReference>
<comment type="caution">
    <text evidence="2">The sequence shown here is derived from an EMBL/GenBank/DDBJ whole genome shotgun (WGS) entry which is preliminary data.</text>
</comment>
<dbReference type="RefSeq" id="WP_054937319.1">
    <property type="nucleotide sequence ID" value="NZ_PVXL01000008.1"/>
</dbReference>
<dbReference type="InterPro" id="IPR016195">
    <property type="entry name" value="Pol/histidinol_Pase-like"/>
</dbReference>
<dbReference type="InterPro" id="IPR052018">
    <property type="entry name" value="PHP_domain"/>
</dbReference>
<dbReference type="SMART" id="SM00481">
    <property type="entry name" value="POLIIIAc"/>
    <property type="match status" value="1"/>
</dbReference>
<evidence type="ECO:0000259" key="1">
    <source>
        <dbReference type="SMART" id="SM00481"/>
    </source>
</evidence>
<organism evidence="2 3">
    <name type="scientific">Neomoorella stamsii</name>
    <dbReference type="NCBI Taxonomy" id="1266720"/>
    <lineage>
        <taxon>Bacteria</taxon>
        <taxon>Bacillati</taxon>
        <taxon>Bacillota</taxon>
        <taxon>Clostridia</taxon>
        <taxon>Neomoorellales</taxon>
        <taxon>Neomoorellaceae</taxon>
        <taxon>Neomoorella</taxon>
    </lineage>
</organism>
<accession>A0A9X7J609</accession>
<reference evidence="2 3" key="1">
    <citation type="submission" date="2018-03" db="EMBL/GenBank/DDBJ databases">
        <title>Genome sequence of Moorella stamsii DSM 26217.</title>
        <authorList>
            <person name="Poehlein A."/>
            <person name="Daniel R."/>
        </authorList>
    </citation>
    <scope>NUCLEOTIDE SEQUENCE [LARGE SCALE GENOMIC DNA]</scope>
    <source>
        <strain evidence="3">DSM 26217</strain>
    </source>
</reference>
<dbReference type="Gene3D" id="3.20.20.140">
    <property type="entry name" value="Metal-dependent hydrolases"/>
    <property type="match status" value="1"/>
</dbReference>
<evidence type="ECO:0000313" key="2">
    <source>
        <dbReference type="EMBL" id="PRR77511.1"/>
    </source>
</evidence>
<dbReference type="PANTHER" id="PTHR42924">
    <property type="entry name" value="EXONUCLEASE"/>
    <property type="match status" value="1"/>
</dbReference>
<proteinExistence type="predicted"/>
<dbReference type="InterPro" id="IPR004013">
    <property type="entry name" value="PHP_dom"/>
</dbReference>
<dbReference type="InterPro" id="IPR003141">
    <property type="entry name" value="Pol/His_phosphatase_N"/>
</dbReference>
<dbReference type="Proteomes" id="UP000239430">
    <property type="component" value="Unassembled WGS sequence"/>
</dbReference>